<dbReference type="Proteomes" id="UP000092024">
    <property type="component" value="Unassembled WGS sequence"/>
</dbReference>
<keyword evidence="1" id="KW-0805">Transcription regulation</keyword>
<dbReference type="SUPFAM" id="SSF51215">
    <property type="entry name" value="Regulatory protein AraC"/>
    <property type="match status" value="1"/>
</dbReference>
<gene>
    <name evidence="5" type="ORF">A7K91_00715</name>
</gene>
<dbReference type="OrthoDB" id="2573719at2"/>
<dbReference type="InterPro" id="IPR003313">
    <property type="entry name" value="AraC-bd"/>
</dbReference>
<dbReference type="Gene3D" id="1.10.10.60">
    <property type="entry name" value="Homeodomain-like"/>
    <property type="match status" value="2"/>
</dbReference>
<dbReference type="SMART" id="SM00342">
    <property type="entry name" value="HTH_ARAC"/>
    <property type="match status" value="1"/>
</dbReference>
<dbReference type="RefSeq" id="WP_068687046.1">
    <property type="nucleotide sequence ID" value="NZ_LYPA01000080.1"/>
</dbReference>
<dbReference type="PANTHER" id="PTHR43280">
    <property type="entry name" value="ARAC-FAMILY TRANSCRIPTIONAL REGULATOR"/>
    <property type="match status" value="1"/>
</dbReference>
<evidence type="ECO:0000259" key="4">
    <source>
        <dbReference type="PROSITE" id="PS01124"/>
    </source>
</evidence>
<evidence type="ECO:0000313" key="6">
    <source>
        <dbReference type="Proteomes" id="UP000092024"/>
    </source>
</evidence>
<dbReference type="STRING" id="1844972.A7K91_00715"/>
<evidence type="ECO:0000313" key="5">
    <source>
        <dbReference type="EMBL" id="OBR62186.1"/>
    </source>
</evidence>
<keyword evidence="3" id="KW-0804">Transcription</keyword>
<comment type="caution">
    <text evidence="5">The sequence shown here is derived from an EMBL/GenBank/DDBJ whole genome shotgun (WGS) entry which is preliminary data.</text>
</comment>
<name>A0A1A5Y983_9BACL</name>
<dbReference type="PROSITE" id="PS01124">
    <property type="entry name" value="HTH_ARAC_FAMILY_2"/>
    <property type="match status" value="1"/>
</dbReference>
<dbReference type="AlphaFoldDB" id="A0A1A5Y983"/>
<proteinExistence type="predicted"/>
<feature type="domain" description="HTH araC/xylS-type" evidence="4">
    <location>
        <begin position="189"/>
        <end position="287"/>
    </location>
</feature>
<keyword evidence="6" id="KW-1185">Reference proteome</keyword>
<dbReference type="InterPro" id="IPR018060">
    <property type="entry name" value="HTH_AraC"/>
</dbReference>
<dbReference type="InterPro" id="IPR037923">
    <property type="entry name" value="HTH-like"/>
</dbReference>
<dbReference type="GO" id="GO:0003700">
    <property type="term" value="F:DNA-binding transcription factor activity"/>
    <property type="evidence" value="ECO:0007669"/>
    <property type="project" value="InterPro"/>
</dbReference>
<dbReference type="InterPro" id="IPR009057">
    <property type="entry name" value="Homeodomain-like_sf"/>
</dbReference>
<sequence length="296" mass="33429">MLLPFRLCPNRFGHRLPLSVYNCGLHEQTHQYRPEGYPALQCFINFGGYGTFHFHGIQDFQDFQGGQERPFPPGHALLLPAGAPHEYAPALGQSWQLGFIGIRGDSAESLIQSCSLPLFSILPLAASSMNELQEKLKGIWDKSDMDAEDAEERLSVELYSFLLALSRAALRHSGTLAPGTYSSAQRALKTAALYMKQHYSEDVQIANIAHAVGYSVQHFQRIFREAYGMNPHAYLQRLRMQHAATWLENSPDIGIQEIASRLGMEASYFIRMFRKQYGLTPGKFRKAYGHRLHEPV</sequence>
<evidence type="ECO:0000256" key="2">
    <source>
        <dbReference type="ARBA" id="ARBA00023125"/>
    </source>
</evidence>
<dbReference type="PROSITE" id="PS00041">
    <property type="entry name" value="HTH_ARAC_FAMILY_1"/>
    <property type="match status" value="1"/>
</dbReference>
<evidence type="ECO:0000256" key="3">
    <source>
        <dbReference type="ARBA" id="ARBA00023163"/>
    </source>
</evidence>
<dbReference type="SUPFAM" id="SSF46689">
    <property type="entry name" value="Homeodomain-like"/>
    <property type="match status" value="2"/>
</dbReference>
<dbReference type="GO" id="GO:0043565">
    <property type="term" value="F:sequence-specific DNA binding"/>
    <property type="evidence" value="ECO:0007669"/>
    <property type="project" value="InterPro"/>
</dbReference>
<dbReference type="EMBL" id="LYPA01000080">
    <property type="protein sequence ID" value="OBR62186.1"/>
    <property type="molecule type" value="Genomic_DNA"/>
</dbReference>
<reference evidence="5 6" key="1">
    <citation type="submission" date="2016-05" db="EMBL/GenBank/DDBJ databases">
        <title>Paenibacillus oryzae. sp. nov., isolated from the rice root.</title>
        <authorList>
            <person name="Zhang J."/>
            <person name="Zhang X."/>
        </authorList>
    </citation>
    <scope>NUCLEOTIDE SEQUENCE [LARGE SCALE GENOMIC DNA]</scope>
    <source>
        <strain evidence="5 6">1DrF-4</strain>
    </source>
</reference>
<keyword evidence="2" id="KW-0238">DNA-binding</keyword>
<organism evidence="5 6">
    <name type="scientific">Paenibacillus oryzae</name>
    <dbReference type="NCBI Taxonomy" id="1844972"/>
    <lineage>
        <taxon>Bacteria</taxon>
        <taxon>Bacillati</taxon>
        <taxon>Bacillota</taxon>
        <taxon>Bacilli</taxon>
        <taxon>Bacillales</taxon>
        <taxon>Paenibacillaceae</taxon>
        <taxon>Paenibacillus</taxon>
    </lineage>
</organism>
<dbReference type="Pfam" id="PF02311">
    <property type="entry name" value="AraC_binding"/>
    <property type="match status" value="1"/>
</dbReference>
<accession>A0A1A5Y983</accession>
<dbReference type="Pfam" id="PF12833">
    <property type="entry name" value="HTH_18"/>
    <property type="match status" value="1"/>
</dbReference>
<dbReference type="PANTHER" id="PTHR43280:SF2">
    <property type="entry name" value="HTH-TYPE TRANSCRIPTIONAL REGULATOR EXSA"/>
    <property type="match status" value="1"/>
</dbReference>
<protein>
    <recommendedName>
        <fullName evidence="4">HTH araC/xylS-type domain-containing protein</fullName>
    </recommendedName>
</protein>
<dbReference type="InterPro" id="IPR018062">
    <property type="entry name" value="HTH_AraC-typ_CS"/>
</dbReference>
<evidence type="ECO:0000256" key="1">
    <source>
        <dbReference type="ARBA" id="ARBA00023015"/>
    </source>
</evidence>